<dbReference type="Pfam" id="PF18910">
    <property type="entry name" value="DUF5665"/>
    <property type="match status" value="1"/>
</dbReference>
<dbReference type="InterPro" id="IPR043723">
    <property type="entry name" value="DUF5665"/>
</dbReference>
<keyword evidence="2" id="KW-0472">Membrane</keyword>
<evidence type="ECO:0000256" key="1">
    <source>
        <dbReference type="SAM" id="Coils"/>
    </source>
</evidence>
<feature type="transmembrane region" description="Helical" evidence="2">
    <location>
        <begin position="57"/>
        <end position="78"/>
    </location>
</feature>
<protein>
    <submittedName>
        <fullName evidence="3">DUF5665 domain-containing protein</fullName>
    </submittedName>
</protein>
<gene>
    <name evidence="3" type="ORF">NAG76_15315</name>
</gene>
<keyword evidence="2" id="KW-0812">Transmembrane</keyword>
<organism evidence="3 4">
    <name type="scientific">Candidatus Pristimantibacillus lignocellulolyticus</name>
    <dbReference type="NCBI Taxonomy" id="2994561"/>
    <lineage>
        <taxon>Bacteria</taxon>
        <taxon>Bacillati</taxon>
        <taxon>Bacillota</taxon>
        <taxon>Bacilli</taxon>
        <taxon>Bacillales</taxon>
        <taxon>Paenibacillaceae</taxon>
        <taxon>Candidatus Pristimantibacillus</taxon>
    </lineage>
</organism>
<keyword evidence="1" id="KW-0175">Coiled coil</keyword>
<evidence type="ECO:0000256" key="2">
    <source>
        <dbReference type="SAM" id="Phobius"/>
    </source>
</evidence>
<evidence type="ECO:0000313" key="4">
    <source>
        <dbReference type="Proteomes" id="UP001056756"/>
    </source>
</evidence>
<name>A0A9J6ZAX7_9BACL</name>
<dbReference type="AlphaFoldDB" id="A0A9J6ZAX7"/>
<sequence length="105" mass="11822">MTKPDDDELSKLKQSLDAIEERLVKVTNDLERTQIADYVTLMNRPFKLLWRNFMGGIARGVGSAVGLAFFATFIVWLLQALGALNLPIIGDYIADIVRIVQKQIE</sequence>
<dbReference type="Proteomes" id="UP001056756">
    <property type="component" value="Chromosome"/>
</dbReference>
<feature type="coiled-coil region" evidence="1">
    <location>
        <begin position="9"/>
        <end position="36"/>
    </location>
</feature>
<dbReference type="KEGG" id="plig:NAG76_15315"/>
<accession>A0A9J6ZAX7</accession>
<keyword evidence="2" id="KW-1133">Transmembrane helix</keyword>
<proteinExistence type="predicted"/>
<evidence type="ECO:0000313" key="3">
    <source>
        <dbReference type="EMBL" id="URN93199.1"/>
    </source>
</evidence>
<reference evidence="3" key="1">
    <citation type="submission" date="2022-05" db="EMBL/GenBank/DDBJ databases">
        <title>Novel bacterial taxa in a minimal lignocellulolytic consortium and its capacity to transform plastics disclosed by genome-resolved metagenomics.</title>
        <authorList>
            <person name="Rodriguez C.A.D."/>
            <person name="Diaz-Garcia L."/>
            <person name="Herrera K."/>
            <person name="Tarazona N.A."/>
            <person name="Sproer C."/>
            <person name="Overmann J."/>
            <person name="Jimenez D.J."/>
        </authorList>
    </citation>
    <scope>NUCLEOTIDE SEQUENCE</scope>
    <source>
        <strain evidence="3">MAG5</strain>
    </source>
</reference>
<dbReference type="EMBL" id="CP097899">
    <property type="protein sequence ID" value="URN93199.1"/>
    <property type="molecule type" value="Genomic_DNA"/>
</dbReference>